<dbReference type="Proteomes" id="UP000316095">
    <property type="component" value="Unassembled WGS sequence"/>
</dbReference>
<reference evidence="4 5" key="1">
    <citation type="submission" date="2019-02" db="EMBL/GenBank/DDBJ databases">
        <title>Deep-cultivation of Planctomycetes and their phenomic and genomic characterization uncovers novel biology.</title>
        <authorList>
            <person name="Wiegand S."/>
            <person name="Jogler M."/>
            <person name="Boedeker C."/>
            <person name="Pinto D."/>
            <person name="Vollmers J."/>
            <person name="Rivas-Marin E."/>
            <person name="Kohn T."/>
            <person name="Peeters S.H."/>
            <person name="Heuer A."/>
            <person name="Rast P."/>
            <person name="Oberbeckmann S."/>
            <person name="Bunk B."/>
            <person name="Jeske O."/>
            <person name="Meyerdierks A."/>
            <person name="Storesund J.E."/>
            <person name="Kallscheuer N."/>
            <person name="Luecker S."/>
            <person name="Lage O.M."/>
            <person name="Pohl T."/>
            <person name="Merkel B.J."/>
            <person name="Hornburger P."/>
            <person name="Mueller R.-W."/>
            <person name="Bruemmer F."/>
            <person name="Labrenz M."/>
            <person name="Spormann A.M."/>
            <person name="Op Den Camp H."/>
            <person name="Overmann J."/>
            <person name="Amann R."/>
            <person name="Jetten M.S.M."/>
            <person name="Mascher T."/>
            <person name="Medema M.H."/>
            <person name="Devos D.P."/>
            <person name="Kaster A.-K."/>
            <person name="Ovreas L."/>
            <person name="Rohde M."/>
            <person name="Galperin M.Y."/>
            <person name="Jogler C."/>
        </authorList>
    </citation>
    <scope>NUCLEOTIDE SEQUENCE [LARGE SCALE GENOMIC DNA]</scope>
    <source>
        <strain evidence="4 5">Pan54</strain>
    </source>
</reference>
<dbReference type="InterPro" id="IPR008391">
    <property type="entry name" value="AXE1_dom"/>
</dbReference>
<evidence type="ECO:0000259" key="3">
    <source>
        <dbReference type="Pfam" id="PF05448"/>
    </source>
</evidence>
<dbReference type="RefSeq" id="WP_165441834.1">
    <property type="nucleotide sequence ID" value="NZ_SJPG01000001.1"/>
</dbReference>
<dbReference type="InterPro" id="IPR029058">
    <property type="entry name" value="AB_hydrolase_fold"/>
</dbReference>
<dbReference type="EC" id="3.1.1.41" evidence="4"/>
<evidence type="ECO:0000256" key="1">
    <source>
        <dbReference type="SAM" id="SignalP"/>
    </source>
</evidence>
<dbReference type="PANTHER" id="PTHR37946">
    <property type="entry name" value="SLL1969 PROTEIN"/>
    <property type="match status" value="1"/>
</dbReference>
<dbReference type="InterPro" id="IPR000073">
    <property type="entry name" value="AB_hydrolase_1"/>
</dbReference>
<dbReference type="GO" id="GO:0047739">
    <property type="term" value="F:cephalosporin-C deacetylase activity"/>
    <property type="evidence" value="ECO:0007669"/>
    <property type="project" value="UniProtKB-EC"/>
</dbReference>
<keyword evidence="4" id="KW-0378">Hydrolase</keyword>
<dbReference type="Pfam" id="PF00561">
    <property type="entry name" value="Abhydrolase_1"/>
    <property type="match status" value="1"/>
</dbReference>
<dbReference type="EMBL" id="SJPG01000001">
    <property type="protein sequence ID" value="TWT62939.1"/>
    <property type="molecule type" value="Genomic_DNA"/>
</dbReference>
<accession>A0A5C5XK71</accession>
<protein>
    <submittedName>
        <fullName evidence="4">Cephalosporin-C deacetylase</fullName>
        <ecNumber evidence="4">3.1.1.41</ecNumber>
    </submittedName>
</protein>
<feature type="signal peptide" evidence="1">
    <location>
        <begin position="1"/>
        <end position="22"/>
    </location>
</feature>
<feature type="chain" id="PRO_5022812771" evidence="1">
    <location>
        <begin position="23"/>
        <end position="988"/>
    </location>
</feature>
<dbReference type="Gene3D" id="3.40.50.1820">
    <property type="entry name" value="alpha/beta hydrolase"/>
    <property type="match status" value="2"/>
</dbReference>
<feature type="domain" description="AB hydrolase-1" evidence="2">
    <location>
        <begin position="768"/>
        <end position="877"/>
    </location>
</feature>
<dbReference type="Pfam" id="PF05448">
    <property type="entry name" value="AXE1"/>
    <property type="match status" value="1"/>
</dbReference>
<evidence type="ECO:0000313" key="5">
    <source>
        <dbReference type="Proteomes" id="UP000316095"/>
    </source>
</evidence>
<dbReference type="AlphaFoldDB" id="A0A5C5XK71"/>
<gene>
    <name evidence="4" type="primary">axeA</name>
    <name evidence="4" type="ORF">Pan54_36900</name>
</gene>
<feature type="domain" description="Acetyl xylan esterase" evidence="3">
    <location>
        <begin position="90"/>
        <end position="251"/>
    </location>
</feature>
<evidence type="ECO:0000259" key="2">
    <source>
        <dbReference type="Pfam" id="PF00561"/>
    </source>
</evidence>
<name>A0A5C5XK71_9PLAN</name>
<sequence length="988" mass="111054" precursor="true">MITSPRILTWMIALCLPSTLYAAEPIDHDAALEAYFDHQTSQIELETIARLESDVQYKDEQETYRKQLASMLGLSPMPERTPLKPVVTGEIEEETFTVKNLQFQASPGLYVTANLYLPKNTEKPAPAILYVCGHSNNKKDGISYGNKVGYQHHGIWYAQNGYVCLMIDTIQLGEFQGIHHGTYSKGMWWWNARGYTPAGVEAWNGIRSIDYLQSLPEVDPERIGVTGRSGGGAYSWWIAALDKRIKAAVPVAGITSMRNHIVDDCIEGHCDCMFQVNSEAWDFPMISALVAPRALLITNTDKDSIFPLDGVMDVYWKTKMVYEHFGAEKNLGIAIAEGPHKDTQRLQVNEFEWFDRHLKHSDEQAQPAEKLYEPEQLRVFHELPADEITSTIHDSFVPMAEPPELTTAKEWQEYARNTHEQLSTNSFAHWPVTPTKPIFIDLKSTVTNLIRELTLRFDSQTHVPLTLSVLESASRNPTDPVTVTLHIVDEEPNKENRKEFLPDSPQEISMIFTPRGLGSNQWSGDEKKQNHIRRRFALIGQSLDSMRVWDIMAAIRLVRQTFQDQDVELIVDASGNQAINALYANLMLDHPVDQLVLKDIPTSHMQGPTYLNVLRILDIPQALALAAQNTPINLDGEVAGVLDFYKQLQKLEGVSLKPIQTSDQDVTSVNELDSVDICQIENASDEPDSPLTIEEPENLDMKTFGGSQFWSDIHFFRDFRIQQNVFTQHCRLLDNRNVRYEYGEFDACVAKLEEIRVEQELKPMSGEAVILLHGILRSASSFTPLKKSLEEQGYMVFAANYPSTKITIEQAAADLQKIIDSLEGVETIHLVGHSMGGLVIRAWFGLPGSESIAQQLIGKVVMLGTPNHGAEMADFFDKFPPFHWLMGKAGSQLRTMDETIDKLPIPTVPFGVIAGARGSNSNGYNPMIPGDDDGTVTVASTNLEGMTDFYSFPCLHLYLMRDKRAITAIENFLKTESFTLENETPTNT</sequence>
<proteinExistence type="predicted"/>
<dbReference type="SUPFAM" id="SSF53474">
    <property type="entry name" value="alpha/beta-Hydrolases"/>
    <property type="match status" value="2"/>
</dbReference>
<organism evidence="4 5">
    <name type="scientific">Rubinisphaera italica</name>
    <dbReference type="NCBI Taxonomy" id="2527969"/>
    <lineage>
        <taxon>Bacteria</taxon>
        <taxon>Pseudomonadati</taxon>
        <taxon>Planctomycetota</taxon>
        <taxon>Planctomycetia</taxon>
        <taxon>Planctomycetales</taxon>
        <taxon>Planctomycetaceae</taxon>
        <taxon>Rubinisphaera</taxon>
    </lineage>
</organism>
<comment type="caution">
    <text evidence="4">The sequence shown here is derived from an EMBL/GenBank/DDBJ whole genome shotgun (WGS) entry which is preliminary data.</text>
</comment>
<keyword evidence="5" id="KW-1185">Reference proteome</keyword>
<evidence type="ECO:0000313" key="4">
    <source>
        <dbReference type="EMBL" id="TWT62939.1"/>
    </source>
</evidence>
<dbReference type="PANTHER" id="PTHR37946:SF1">
    <property type="entry name" value="SLL1969 PROTEIN"/>
    <property type="match status" value="1"/>
</dbReference>
<keyword evidence="1" id="KW-0732">Signal</keyword>